<dbReference type="Proteomes" id="UP001065265">
    <property type="component" value="Chromosome"/>
</dbReference>
<sequence length="328" mass="36723">MNAISYHDTVGKLQAPDFAPRGPFDALEWYALLEKHGARPVLAEVGKGATRLVLPLSESSDGMASLRHPFAFVWRPLALSGEASDAALVSTARALRGRTHRIVLDALPGEDATGERLAAAFRKAGWIVRLEQSDQNHVLETGGRSFAEYWASRPGPLRTTVKRKAKKVEIAIAEHFDPDIWAEYRRIYDLSWKTREADIALLEDFARQEAAAGHLRLGIARLGETPVAAQLWSVQDGTAYIHKLAHDEAFRHLSAGTTLSAALFEHVIDRDRVRLIDFGTGGDAYKRDWMERVRARHTLTCVDPRQWRGLRFLLRKAAARLARPRRQG</sequence>
<evidence type="ECO:0000313" key="2">
    <source>
        <dbReference type="EMBL" id="UVI38992.1"/>
    </source>
</evidence>
<dbReference type="EC" id="2.3.1.-" evidence="2"/>
<keyword evidence="2" id="KW-0808">Transferase</keyword>
<dbReference type="SUPFAM" id="SSF55729">
    <property type="entry name" value="Acyl-CoA N-acyltransferases (Nat)"/>
    <property type="match status" value="1"/>
</dbReference>
<organism evidence="2 3">
    <name type="scientific">Qipengyuania spongiae</name>
    <dbReference type="NCBI Taxonomy" id="2909673"/>
    <lineage>
        <taxon>Bacteria</taxon>
        <taxon>Pseudomonadati</taxon>
        <taxon>Pseudomonadota</taxon>
        <taxon>Alphaproteobacteria</taxon>
        <taxon>Sphingomonadales</taxon>
        <taxon>Erythrobacteraceae</taxon>
        <taxon>Qipengyuania</taxon>
    </lineage>
</organism>
<evidence type="ECO:0000313" key="3">
    <source>
        <dbReference type="Proteomes" id="UP001065265"/>
    </source>
</evidence>
<dbReference type="InterPro" id="IPR000182">
    <property type="entry name" value="GNAT_dom"/>
</dbReference>
<gene>
    <name evidence="2" type="ORF">L1F33_12235</name>
</gene>
<dbReference type="Gene3D" id="3.40.630.30">
    <property type="match status" value="1"/>
</dbReference>
<dbReference type="RefSeq" id="WP_265558174.1">
    <property type="nucleotide sequence ID" value="NZ_CP092471.1"/>
</dbReference>
<dbReference type="InterPro" id="IPR016181">
    <property type="entry name" value="Acyl_CoA_acyltransferase"/>
</dbReference>
<evidence type="ECO:0000259" key="1">
    <source>
        <dbReference type="PROSITE" id="PS51186"/>
    </source>
</evidence>
<dbReference type="EMBL" id="CP092471">
    <property type="protein sequence ID" value="UVI38992.1"/>
    <property type="molecule type" value="Genomic_DNA"/>
</dbReference>
<name>A0ABY5SWU0_9SPHN</name>
<keyword evidence="2" id="KW-0012">Acyltransferase</keyword>
<feature type="domain" description="N-acetyltransferase" evidence="1">
    <location>
        <begin position="168"/>
        <end position="326"/>
    </location>
</feature>
<dbReference type="PROSITE" id="PS51186">
    <property type="entry name" value="GNAT"/>
    <property type="match status" value="1"/>
</dbReference>
<dbReference type="InterPro" id="IPR038740">
    <property type="entry name" value="BioF2-like_GNAT_dom"/>
</dbReference>
<reference evidence="2" key="1">
    <citation type="submission" date="2022-02" db="EMBL/GenBank/DDBJ databases">
        <title>Qipengyuania spongiae sp. nov., isolated from marine sponge.</title>
        <authorList>
            <person name="Li Z."/>
            <person name="Zhang M."/>
        </authorList>
    </citation>
    <scope>NUCLEOTIDE SEQUENCE</scope>
    <source>
        <strain evidence="2">PHS-Z21</strain>
    </source>
</reference>
<accession>A0ABY5SWU0</accession>
<protein>
    <submittedName>
        <fullName evidence="2">GNAT family N-acetyltransferase</fullName>
        <ecNumber evidence="2">2.3.1.-</ecNumber>
    </submittedName>
</protein>
<dbReference type="GO" id="GO:0016746">
    <property type="term" value="F:acyltransferase activity"/>
    <property type="evidence" value="ECO:0007669"/>
    <property type="project" value="UniProtKB-KW"/>
</dbReference>
<keyword evidence="3" id="KW-1185">Reference proteome</keyword>
<proteinExistence type="predicted"/>
<dbReference type="Pfam" id="PF13480">
    <property type="entry name" value="Acetyltransf_6"/>
    <property type="match status" value="1"/>
</dbReference>